<dbReference type="CDD" id="cd16691">
    <property type="entry name" value="mRING-H2-C3H3C2_Mio"/>
    <property type="match status" value="1"/>
</dbReference>
<dbReference type="STRING" id="1965070.A0A443RP23"/>
<reference evidence="5 6" key="1">
    <citation type="journal article" date="2018" name="Gigascience">
        <title>Genomes of trombidid mites reveal novel predicted allergens and laterally-transferred genes associated with secondary metabolism.</title>
        <authorList>
            <person name="Dong X."/>
            <person name="Chaisiri K."/>
            <person name="Xia D."/>
            <person name="Armstrong S.D."/>
            <person name="Fang Y."/>
            <person name="Donnelly M.J."/>
            <person name="Kadowaki T."/>
            <person name="McGarry J.W."/>
            <person name="Darby A.C."/>
            <person name="Makepeace B.L."/>
        </authorList>
    </citation>
    <scope>NUCLEOTIDE SEQUENCE [LARGE SCALE GENOMIC DNA]</scope>
    <source>
        <strain evidence="5">UoL-WK</strain>
    </source>
</reference>
<dbReference type="OrthoDB" id="341486at2759"/>
<dbReference type="InterPro" id="IPR049092">
    <property type="entry name" value="MIOS_a-sol"/>
</dbReference>
<dbReference type="Pfam" id="PF21719">
    <property type="entry name" value="MIOS_a-sol"/>
    <property type="match status" value="1"/>
</dbReference>
<dbReference type="GO" id="GO:0005737">
    <property type="term" value="C:cytoplasm"/>
    <property type="evidence" value="ECO:0007669"/>
    <property type="project" value="TreeGrafter"/>
</dbReference>
<evidence type="ECO:0000259" key="4">
    <source>
        <dbReference type="Pfam" id="PF21719"/>
    </source>
</evidence>
<dbReference type="InterPro" id="IPR037593">
    <property type="entry name" value="MIOS/Sea4"/>
</dbReference>
<protein>
    <submittedName>
        <fullName evidence="5">WD repeat-containing protein mio-like protein</fullName>
    </submittedName>
</protein>
<dbReference type="Pfam" id="PF17034">
    <property type="entry name" value="zinc_ribbon_16"/>
    <property type="match status" value="1"/>
</dbReference>
<evidence type="ECO:0000313" key="6">
    <source>
        <dbReference type="Proteomes" id="UP000285301"/>
    </source>
</evidence>
<gene>
    <name evidence="5" type="ORF">B4U79_13195</name>
</gene>
<organism evidence="5 6">
    <name type="scientific">Dinothrombium tinctorium</name>
    <dbReference type="NCBI Taxonomy" id="1965070"/>
    <lineage>
        <taxon>Eukaryota</taxon>
        <taxon>Metazoa</taxon>
        <taxon>Ecdysozoa</taxon>
        <taxon>Arthropoda</taxon>
        <taxon>Chelicerata</taxon>
        <taxon>Arachnida</taxon>
        <taxon>Acari</taxon>
        <taxon>Acariformes</taxon>
        <taxon>Trombidiformes</taxon>
        <taxon>Prostigmata</taxon>
        <taxon>Anystina</taxon>
        <taxon>Parasitengona</taxon>
        <taxon>Trombidioidea</taxon>
        <taxon>Trombidiidae</taxon>
        <taxon>Dinothrombium</taxon>
    </lineage>
</organism>
<dbReference type="PANTHER" id="PTHR16453">
    <property type="entry name" value="WD40 DOMAIN-CONTAINING PROTEIN MIO FAMILY MEMBER"/>
    <property type="match status" value="1"/>
</dbReference>
<evidence type="ECO:0000256" key="2">
    <source>
        <dbReference type="ARBA" id="ARBA00022737"/>
    </source>
</evidence>
<accession>A0A443RP23</accession>
<name>A0A443RP23_9ACAR</name>
<dbReference type="InterPro" id="IPR031488">
    <property type="entry name" value="Zn_ribbon_mio"/>
</dbReference>
<evidence type="ECO:0000259" key="3">
    <source>
        <dbReference type="Pfam" id="PF17034"/>
    </source>
</evidence>
<dbReference type="EMBL" id="NCKU01000130">
    <property type="protein sequence ID" value="RWS17041.1"/>
    <property type="molecule type" value="Genomic_DNA"/>
</dbReference>
<comment type="caution">
    <text evidence="5">The sequence shown here is derived from an EMBL/GenBank/DDBJ whole genome shotgun (WGS) entry which is preliminary data.</text>
</comment>
<proteinExistence type="predicted"/>
<evidence type="ECO:0000256" key="1">
    <source>
        <dbReference type="ARBA" id="ARBA00022574"/>
    </source>
</evidence>
<keyword evidence="2" id="KW-0677">Repeat</keyword>
<dbReference type="GO" id="GO:1904263">
    <property type="term" value="P:positive regulation of TORC1 signaling"/>
    <property type="evidence" value="ECO:0007669"/>
    <property type="project" value="TreeGrafter"/>
</dbReference>
<feature type="domain" description="MIOS-like alpha-solenoid" evidence="4">
    <location>
        <begin position="55"/>
        <end position="278"/>
    </location>
</feature>
<dbReference type="GO" id="GO:0034198">
    <property type="term" value="P:cellular response to amino acid starvation"/>
    <property type="evidence" value="ECO:0007669"/>
    <property type="project" value="TreeGrafter"/>
</dbReference>
<sequence length="534" mass="60997">MGSESEDKVLDKITLNFSPTSEVIWSSGKKLMKSVTDSSECVTSIHAFNDISELMRKRAIHDYGIDPSFVVEDEKLVKLWRWIRFVCNLDEHFFRGVRLSKKLIGVRDLIDCDKTAIKMSDVEYLPMRRTQNENGSMFSLYKSDERNRALILCEWKHELDGDIENLVKSLQAERKYTRAAAINIFNFRLENAIECLTKGSSYGGGDPTLSAVAMALSGYTGERNTLWCEMCKNLRNKFSDPYLKAIFCFLTSDSSNYDEILQDDGLNLSDRIAFACKFLPDAKLYKYLQSLTQKLVDSGDLEGLLLLGLSNAGIDLIQRYIESTSDVQTISLVILHSLPAKPENQRVNVWVEKYRELLDCWCLWHKRALFDIEWYKKLPSKLSPPQQLFASCNFCQQSVSSNYRLIGSSRSGQRSTYEQQQFGRVSVSAATNKTRIQSCPSCRKPLPRCALCLTQLGTPAGVYWRGRKSDDENETIERKLSPFPSWFTFCQTCRHGGHSKHMIDWFREHIECPVSGCNCKCMSLDSKTCDITNS</sequence>
<evidence type="ECO:0000313" key="5">
    <source>
        <dbReference type="EMBL" id="RWS17041.1"/>
    </source>
</evidence>
<dbReference type="Proteomes" id="UP000285301">
    <property type="component" value="Unassembled WGS sequence"/>
</dbReference>
<keyword evidence="1" id="KW-0853">WD repeat</keyword>
<dbReference type="PANTHER" id="PTHR16453:SF9">
    <property type="entry name" value="GATOR COMPLEX PROTEIN MIOS"/>
    <property type="match status" value="1"/>
</dbReference>
<dbReference type="AlphaFoldDB" id="A0A443RP23"/>
<feature type="domain" description="GATOR2 complex protein MIO zinc-ribbon like" evidence="3">
    <location>
        <begin position="392"/>
        <end position="522"/>
    </location>
</feature>
<keyword evidence="6" id="KW-1185">Reference proteome</keyword>